<organism evidence="2 3">
    <name type="scientific">Punica granatum</name>
    <name type="common">Pomegranate</name>
    <dbReference type="NCBI Taxonomy" id="22663"/>
    <lineage>
        <taxon>Eukaryota</taxon>
        <taxon>Viridiplantae</taxon>
        <taxon>Streptophyta</taxon>
        <taxon>Embryophyta</taxon>
        <taxon>Tracheophyta</taxon>
        <taxon>Spermatophyta</taxon>
        <taxon>Magnoliopsida</taxon>
        <taxon>eudicotyledons</taxon>
        <taxon>Gunneridae</taxon>
        <taxon>Pentapetalae</taxon>
        <taxon>rosids</taxon>
        <taxon>malvids</taxon>
        <taxon>Myrtales</taxon>
        <taxon>Lythraceae</taxon>
        <taxon>Punica</taxon>
    </lineage>
</organism>
<keyword evidence="3" id="KW-1185">Reference proteome</keyword>
<dbReference type="Proteomes" id="UP000233551">
    <property type="component" value="Unassembled WGS sequence"/>
</dbReference>
<reference evidence="2 3" key="1">
    <citation type="submission" date="2017-11" db="EMBL/GenBank/DDBJ databases">
        <title>De-novo sequencing of pomegranate (Punica granatum L.) genome.</title>
        <authorList>
            <person name="Akparov Z."/>
            <person name="Amiraslanov A."/>
            <person name="Hajiyeva S."/>
            <person name="Abbasov M."/>
            <person name="Kaur K."/>
            <person name="Hamwieh A."/>
            <person name="Solovyev V."/>
            <person name="Salamov A."/>
            <person name="Braich B."/>
            <person name="Kosarev P."/>
            <person name="Mahmoud A."/>
            <person name="Hajiyev E."/>
            <person name="Babayeva S."/>
            <person name="Izzatullayeva V."/>
            <person name="Mammadov A."/>
            <person name="Mammadov A."/>
            <person name="Sharifova S."/>
            <person name="Ojaghi J."/>
            <person name="Eynullazada K."/>
            <person name="Bayramov B."/>
            <person name="Abdulazimova A."/>
            <person name="Shahmuradov I."/>
        </authorList>
    </citation>
    <scope>NUCLEOTIDE SEQUENCE [LARGE SCALE GENOMIC DNA]</scope>
    <source>
        <strain evidence="3">cv. AG2017</strain>
        <tissue evidence="2">Leaf</tissue>
    </source>
</reference>
<evidence type="ECO:0000313" key="2">
    <source>
        <dbReference type="EMBL" id="PKI68124.1"/>
    </source>
</evidence>
<feature type="region of interest" description="Disordered" evidence="1">
    <location>
        <begin position="1"/>
        <end position="36"/>
    </location>
</feature>
<protein>
    <submittedName>
        <fullName evidence="2">Uncharacterized protein</fullName>
    </submittedName>
</protein>
<evidence type="ECO:0000313" key="3">
    <source>
        <dbReference type="Proteomes" id="UP000233551"/>
    </source>
</evidence>
<dbReference type="EMBL" id="PGOL01000570">
    <property type="protein sequence ID" value="PKI68124.1"/>
    <property type="molecule type" value="Genomic_DNA"/>
</dbReference>
<comment type="caution">
    <text evidence="2">The sequence shown here is derived from an EMBL/GenBank/DDBJ whole genome shotgun (WGS) entry which is preliminary data.</text>
</comment>
<name>A0A2I0KHY7_PUNGR</name>
<dbReference type="AlphaFoldDB" id="A0A2I0KHY7"/>
<accession>A0A2I0KHY7</accession>
<gene>
    <name evidence="2" type="ORF">CRG98_011423</name>
</gene>
<proteinExistence type="predicted"/>
<evidence type="ECO:0000256" key="1">
    <source>
        <dbReference type="SAM" id="MobiDB-lite"/>
    </source>
</evidence>
<sequence>MAAKTVGSRKSKSDVPTMLSGTHRISPGTSSGILMKPPCRLQPLELAEHPHEFLDEGSDREMAAVAAWRSTGWRVASCRKNESDDMAIKAKEK</sequence>